<gene>
    <name evidence="3" type="ORF">FHX50_001799</name>
</gene>
<evidence type="ECO:0000313" key="3">
    <source>
        <dbReference type="EMBL" id="MBB3023502.1"/>
    </source>
</evidence>
<evidence type="ECO:0000256" key="2">
    <source>
        <dbReference type="SAM" id="Phobius"/>
    </source>
</evidence>
<feature type="transmembrane region" description="Helical" evidence="2">
    <location>
        <begin position="150"/>
        <end position="168"/>
    </location>
</feature>
<feature type="transmembrane region" description="Helical" evidence="2">
    <location>
        <begin position="120"/>
        <end position="138"/>
    </location>
</feature>
<sequence length="421" mass="45896">MTHDQHPVLPGRRDRAAETATAVRDRLGEYARETGSIRIAEFVLFFLLISGLGPLGGGSAAYTLIVPALCVLAFMRRPRVELKNQELLIAALILAMLYLFLVSMWGVQDAAIAADWQGRLIKFSAFTAALFFLASGRIDLRSGIAGMTTALVLNVPLFFMGLVSANYGKYLTGWLGDKNVAGLTYCIVGLMALHYVKRPGPRAITFLFFTGALWLTGSRTSLAAYAAALGWVLIAPKLPVVGRWLFAVIIAFVVNLISEDYSQIGVFSDREGSDLLRARIDEASQIKAESARFVGNGLGDAVVSMDGGTWFFHSSYLTALVEGGWPWLIFVVAVSVIVMVQPFRQSPSADEFYAQAVGIAILICAWRLGEVFYTPMWMIAMAFAIYVQQKGRIQREVSDPGPGWASSKHAADPAAEYGREG</sequence>
<feature type="transmembrane region" description="Helical" evidence="2">
    <location>
        <begin position="180"/>
        <end position="196"/>
    </location>
</feature>
<keyword evidence="2" id="KW-0472">Membrane</keyword>
<keyword evidence="2" id="KW-0812">Transmembrane</keyword>
<dbReference type="Proteomes" id="UP000568050">
    <property type="component" value="Unassembled WGS sequence"/>
</dbReference>
<keyword evidence="2" id="KW-1133">Transmembrane helix</keyword>
<name>A0A839QTV2_9MICO</name>
<evidence type="ECO:0000256" key="1">
    <source>
        <dbReference type="SAM" id="MobiDB-lite"/>
    </source>
</evidence>
<protein>
    <submittedName>
        <fullName evidence="3">Putative membrane protein SirB2</fullName>
    </submittedName>
</protein>
<evidence type="ECO:0000313" key="4">
    <source>
        <dbReference type="Proteomes" id="UP000568050"/>
    </source>
</evidence>
<feature type="transmembrane region" description="Helical" evidence="2">
    <location>
        <begin position="203"/>
        <end position="234"/>
    </location>
</feature>
<reference evidence="3 4" key="1">
    <citation type="submission" date="2020-08" db="EMBL/GenBank/DDBJ databases">
        <title>Sequencing the genomes of 1000 actinobacteria strains.</title>
        <authorList>
            <person name="Klenk H.-P."/>
        </authorList>
    </citation>
    <scope>NUCLEOTIDE SEQUENCE [LARGE SCALE GENOMIC DNA]</scope>
    <source>
        <strain evidence="3 4">DSM 23040</strain>
    </source>
</reference>
<dbReference type="AlphaFoldDB" id="A0A839QTV2"/>
<organism evidence="3 4">
    <name type="scientific">Helcobacillus massiliensis</name>
    <dbReference type="NCBI Taxonomy" id="521392"/>
    <lineage>
        <taxon>Bacteria</taxon>
        <taxon>Bacillati</taxon>
        <taxon>Actinomycetota</taxon>
        <taxon>Actinomycetes</taxon>
        <taxon>Micrococcales</taxon>
        <taxon>Dermabacteraceae</taxon>
        <taxon>Helcobacillus</taxon>
    </lineage>
</organism>
<feature type="transmembrane region" description="Helical" evidence="2">
    <location>
        <begin position="240"/>
        <end position="258"/>
    </location>
</feature>
<keyword evidence="4" id="KW-1185">Reference proteome</keyword>
<dbReference type="EMBL" id="JACHWP010000006">
    <property type="protein sequence ID" value="MBB3023502.1"/>
    <property type="molecule type" value="Genomic_DNA"/>
</dbReference>
<dbReference type="RefSeq" id="WP_183376734.1">
    <property type="nucleotide sequence ID" value="NZ_CBCSFZ010000011.1"/>
</dbReference>
<feature type="region of interest" description="Disordered" evidence="1">
    <location>
        <begin position="397"/>
        <end position="421"/>
    </location>
</feature>
<accession>A0A839QTV2</accession>
<feature type="transmembrane region" description="Helical" evidence="2">
    <location>
        <begin position="352"/>
        <end position="385"/>
    </location>
</feature>
<comment type="caution">
    <text evidence="3">The sequence shown here is derived from an EMBL/GenBank/DDBJ whole genome shotgun (WGS) entry which is preliminary data.</text>
</comment>
<proteinExistence type="predicted"/>
<feature type="transmembrane region" description="Helical" evidence="2">
    <location>
        <begin position="42"/>
        <end position="75"/>
    </location>
</feature>
<feature type="transmembrane region" description="Helical" evidence="2">
    <location>
        <begin position="87"/>
        <end position="108"/>
    </location>
</feature>
<feature type="transmembrane region" description="Helical" evidence="2">
    <location>
        <begin position="319"/>
        <end position="340"/>
    </location>
</feature>